<proteinExistence type="predicted"/>
<gene>
    <name evidence="2" type="ORF">MEDL_9630</name>
</gene>
<dbReference type="AlphaFoldDB" id="A0A8S3QIW8"/>
<protein>
    <submittedName>
        <fullName evidence="2">Uncharacterized protein</fullName>
    </submittedName>
</protein>
<keyword evidence="3" id="KW-1185">Reference proteome</keyword>
<reference evidence="2" key="1">
    <citation type="submission" date="2021-03" db="EMBL/GenBank/DDBJ databases">
        <authorList>
            <person name="Bekaert M."/>
        </authorList>
    </citation>
    <scope>NUCLEOTIDE SEQUENCE</scope>
</reference>
<evidence type="ECO:0000313" key="3">
    <source>
        <dbReference type="Proteomes" id="UP000683360"/>
    </source>
</evidence>
<evidence type="ECO:0000313" key="2">
    <source>
        <dbReference type="EMBL" id="CAG2194618.1"/>
    </source>
</evidence>
<accession>A0A8S3QIW8</accession>
<dbReference type="Proteomes" id="UP000683360">
    <property type="component" value="Unassembled WGS sequence"/>
</dbReference>
<feature type="compositionally biased region" description="Acidic residues" evidence="1">
    <location>
        <begin position="85"/>
        <end position="96"/>
    </location>
</feature>
<feature type="region of interest" description="Disordered" evidence="1">
    <location>
        <begin position="82"/>
        <end position="118"/>
    </location>
</feature>
<evidence type="ECO:0000256" key="1">
    <source>
        <dbReference type="SAM" id="MobiDB-lite"/>
    </source>
</evidence>
<comment type="caution">
    <text evidence="2">The sequence shown here is derived from an EMBL/GenBank/DDBJ whole genome shotgun (WGS) entry which is preliminary data.</text>
</comment>
<dbReference type="EMBL" id="CAJPWZ010000486">
    <property type="protein sequence ID" value="CAG2194618.1"/>
    <property type="molecule type" value="Genomic_DNA"/>
</dbReference>
<name>A0A8S3QIW8_MYTED</name>
<sequence>MIQGFDFDKIRQGFESAATTCKTIIEEQHQQQNVTRINVTNEDADLSVAIAAVVPNIEDEVNNLSASSQDTIIMNMDDTIPYGMDDTDDDDVLDDSLSDHSNSDGIHLSSDDEDDISDGEEQAVIPHESDEEKEENPQIDLHPGFSMCWDNVGKKVTSRHPSETSKNKYLNMALGYIAINGLQTIHLNWKFDEDLKKAAELPSNIFVPNKNDFELLSNRMNVMVARIITRYLPWFNANFSDCVTSHMLHEYSLDSSKRSVLINLGVFDVDPSSTQGAITIYENLQRYIPSIQDKPYTAIVYAMDSVVNEKMMHTGHV</sequence>
<dbReference type="OrthoDB" id="6115854at2759"/>
<organism evidence="2 3">
    <name type="scientific">Mytilus edulis</name>
    <name type="common">Blue mussel</name>
    <dbReference type="NCBI Taxonomy" id="6550"/>
    <lineage>
        <taxon>Eukaryota</taxon>
        <taxon>Metazoa</taxon>
        <taxon>Spiralia</taxon>
        <taxon>Lophotrochozoa</taxon>
        <taxon>Mollusca</taxon>
        <taxon>Bivalvia</taxon>
        <taxon>Autobranchia</taxon>
        <taxon>Pteriomorphia</taxon>
        <taxon>Mytilida</taxon>
        <taxon>Mytiloidea</taxon>
        <taxon>Mytilidae</taxon>
        <taxon>Mytilinae</taxon>
        <taxon>Mytilus</taxon>
    </lineage>
</organism>